<dbReference type="AlphaFoldDB" id="A0A919CNC1"/>
<evidence type="ECO:0000313" key="2">
    <source>
        <dbReference type="EMBL" id="GHD38363.1"/>
    </source>
</evidence>
<protein>
    <recommendedName>
        <fullName evidence="4">DUF4345 domain-containing protein</fullName>
    </recommendedName>
</protein>
<name>A0A919CNC1_9GAMM</name>
<evidence type="ECO:0000256" key="1">
    <source>
        <dbReference type="SAM" id="Phobius"/>
    </source>
</evidence>
<comment type="caution">
    <text evidence="2">The sequence shown here is derived from an EMBL/GenBank/DDBJ whole genome shotgun (WGS) entry which is preliminary data.</text>
</comment>
<keyword evidence="1" id="KW-1133">Transmembrane helix</keyword>
<keyword evidence="1" id="KW-0472">Membrane</keyword>
<keyword evidence="1" id="KW-0812">Transmembrane</keyword>
<reference evidence="2" key="1">
    <citation type="journal article" date="2014" name="Int. J. Syst. Evol. Microbiol.">
        <title>Complete genome sequence of Corynebacterium casei LMG S-19264T (=DSM 44701T), isolated from a smear-ripened cheese.</title>
        <authorList>
            <consortium name="US DOE Joint Genome Institute (JGI-PGF)"/>
            <person name="Walter F."/>
            <person name="Albersmeier A."/>
            <person name="Kalinowski J."/>
            <person name="Ruckert C."/>
        </authorList>
    </citation>
    <scope>NUCLEOTIDE SEQUENCE</scope>
    <source>
        <strain evidence="2">KCTC 23430</strain>
    </source>
</reference>
<reference evidence="2" key="2">
    <citation type="submission" date="2020-09" db="EMBL/GenBank/DDBJ databases">
        <authorList>
            <person name="Sun Q."/>
            <person name="Kim S."/>
        </authorList>
    </citation>
    <scope>NUCLEOTIDE SEQUENCE</scope>
    <source>
        <strain evidence="2">KCTC 23430</strain>
    </source>
</reference>
<feature type="transmembrane region" description="Helical" evidence="1">
    <location>
        <begin position="77"/>
        <end position="97"/>
    </location>
</feature>
<evidence type="ECO:0008006" key="4">
    <source>
        <dbReference type="Google" id="ProtNLM"/>
    </source>
</evidence>
<gene>
    <name evidence="2" type="ORF">GCM10007053_28850</name>
</gene>
<accession>A0A919CNC1</accession>
<proteinExistence type="predicted"/>
<dbReference type="EMBL" id="BMYM01000003">
    <property type="protein sequence ID" value="GHD38363.1"/>
    <property type="molecule type" value="Genomic_DNA"/>
</dbReference>
<feature type="transmembrane region" description="Helical" evidence="1">
    <location>
        <begin position="103"/>
        <end position="122"/>
    </location>
</feature>
<keyword evidence="3" id="KW-1185">Reference proteome</keyword>
<organism evidence="2 3">
    <name type="scientific">Parahalioglobus pacificus</name>
    <dbReference type="NCBI Taxonomy" id="930806"/>
    <lineage>
        <taxon>Bacteria</taxon>
        <taxon>Pseudomonadati</taxon>
        <taxon>Pseudomonadota</taxon>
        <taxon>Gammaproteobacteria</taxon>
        <taxon>Cellvibrionales</taxon>
        <taxon>Halieaceae</taxon>
        <taxon>Parahalioglobus</taxon>
    </lineage>
</organism>
<evidence type="ECO:0000313" key="3">
    <source>
        <dbReference type="Proteomes" id="UP000644693"/>
    </source>
</evidence>
<sequence>MTMAFNLLRGLATLCGLLMVVMGLNFILDPAAAVAQLGMPLLPGDQGRSTQLGDLTAFFLSMGAMILLGTWTGNRTWLYAAVMLMGGTALFRTLAYALHGADFATQEIVVEVISSIILLLMASKLPAKPV</sequence>
<dbReference type="Proteomes" id="UP000644693">
    <property type="component" value="Unassembled WGS sequence"/>
</dbReference>
<feature type="transmembrane region" description="Helical" evidence="1">
    <location>
        <begin position="51"/>
        <end position="70"/>
    </location>
</feature>